<gene>
    <name evidence="11" type="ORF">FGG15_07390</name>
</gene>
<evidence type="ECO:0000256" key="1">
    <source>
        <dbReference type="ARBA" id="ARBA00001946"/>
    </source>
</evidence>
<evidence type="ECO:0000256" key="6">
    <source>
        <dbReference type="ARBA" id="ARBA00022801"/>
    </source>
</evidence>
<keyword evidence="10" id="KW-0812">Transmembrane</keyword>
<reference evidence="11 12" key="1">
    <citation type="submission" date="2019-05" db="EMBL/GenBank/DDBJ databases">
        <title>Flagellimonas sp. AsT0115, sp. nov., isolated from a marine red algae, Asparagopsis taxiformis.</title>
        <authorList>
            <person name="Kim J."/>
            <person name="Jeong S.E."/>
            <person name="Jeon C.O."/>
        </authorList>
    </citation>
    <scope>NUCLEOTIDE SEQUENCE [LARGE SCALE GENOMIC DNA]</scope>
    <source>
        <strain evidence="11 12">AsT0115</strain>
    </source>
</reference>
<proteinExistence type="inferred from homology"/>
<dbReference type="InterPro" id="IPR018299">
    <property type="entry name" value="Alkaline_phosphatase_AS"/>
</dbReference>
<evidence type="ECO:0000256" key="5">
    <source>
        <dbReference type="ARBA" id="ARBA00022723"/>
    </source>
</evidence>
<evidence type="ECO:0000256" key="3">
    <source>
        <dbReference type="ARBA" id="ARBA00005984"/>
    </source>
</evidence>
<dbReference type="PRINTS" id="PR00113">
    <property type="entry name" value="ALKPHPHTASE"/>
</dbReference>
<sequence length="368" mass="40331">MIGKNIQKIIRASGFGIALALVMLLTSLGLKAQEQQGPNKVIMVIGDGMGLTQITSLYELGRQDQSNFERFDHIGLLRNNASGHRITDSAAGATAYACGVKTYNGSIGMDSDTLIVKNIVEVLPDENWNAGLVATSSITHATPASYFSHVKWRNQEDDIASWMHQSKIDFFAGGGKRFFEERPDGLNYSDSLRTSGFEVSYNLDESKRSDKKLAYLLAKEGMPKMSEGRGDFLPNASKMAMDYLSKDGKNFFLMVEGSQIDWGGHANDANYIITEMQDFDKALGVILDYAEKDGNTLVVVTADHETGGFALSSDKNNYDQVVGTFSTGGHTSTMIPIFAYGPGSEQFNGIYSNFEVFHKILGLLKVDK</sequence>
<keyword evidence="8" id="KW-0460">Magnesium</keyword>
<keyword evidence="7" id="KW-0862">Zinc</keyword>
<comment type="caution">
    <text evidence="11">The sequence shown here is derived from an EMBL/GenBank/DDBJ whole genome shotgun (WGS) entry which is preliminary data.</text>
</comment>
<dbReference type="SMART" id="SM00098">
    <property type="entry name" value="alkPPc"/>
    <property type="match status" value="1"/>
</dbReference>
<keyword evidence="4" id="KW-0597">Phosphoprotein</keyword>
<dbReference type="SUPFAM" id="SSF53649">
    <property type="entry name" value="Alkaline phosphatase-like"/>
    <property type="match status" value="1"/>
</dbReference>
<evidence type="ECO:0000256" key="8">
    <source>
        <dbReference type="ARBA" id="ARBA00022842"/>
    </source>
</evidence>
<dbReference type="Pfam" id="PF00245">
    <property type="entry name" value="Alk_phosphatase"/>
    <property type="match status" value="1"/>
</dbReference>
<dbReference type="PANTHER" id="PTHR11596:SF5">
    <property type="entry name" value="ALKALINE PHOSPHATASE"/>
    <property type="match status" value="1"/>
</dbReference>
<keyword evidence="12" id="KW-1185">Reference proteome</keyword>
<dbReference type="InterPro" id="IPR001952">
    <property type="entry name" value="Alkaline_phosphatase"/>
</dbReference>
<dbReference type="RefSeq" id="WP_138834770.1">
    <property type="nucleotide sequence ID" value="NZ_VCNI01000001.1"/>
</dbReference>
<dbReference type="EMBL" id="VCNI01000001">
    <property type="protein sequence ID" value="TMU57359.1"/>
    <property type="molecule type" value="Genomic_DNA"/>
</dbReference>
<dbReference type="PROSITE" id="PS00123">
    <property type="entry name" value="ALKALINE_PHOSPHATASE"/>
    <property type="match status" value="1"/>
</dbReference>
<dbReference type="CDD" id="cd16012">
    <property type="entry name" value="ALP"/>
    <property type="match status" value="1"/>
</dbReference>
<keyword evidence="6" id="KW-0378">Hydrolase</keyword>
<evidence type="ECO:0000256" key="7">
    <source>
        <dbReference type="ARBA" id="ARBA00022833"/>
    </source>
</evidence>
<keyword evidence="10" id="KW-0472">Membrane</keyword>
<dbReference type="PANTHER" id="PTHR11596">
    <property type="entry name" value="ALKALINE PHOSPHATASE"/>
    <property type="match status" value="1"/>
</dbReference>
<dbReference type="Proteomes" id="UP000751614">
    <property type="component" value="Unassembled WGS sequence"/>
</dbReference>
<evidence type="ECO:0000313" key="11">
    <source>
        <dbReference type="EMBL" id="TMU57359.1"/>
    </source>
</evidence>
<dbReference type="Gene3D" id="3.40.720.10">
    <property type="entry name" value="Alkaline Phosphatase, subunit A"/>
    <property type="match status" value="1"/>
</dbReference>
<evidence type="ECO:0000256" key="2">
    <source>
        <dbReference type="ARBA" id="ARBA00001947"/>
    </source>
</evidence>
<comment type="similarity">
    <text evidence="3 9">Belongs to the alkaline phosphatase family.</text>
</comment>
<dbReference type="InterPro" id="IPR017850">
    <property type="entry name" value="Alkaline_phosphatase_core_sf"/>
</dbReference>
<evidence type="ECO:0000256" key="9">
    <source>
        <dbReference type="RuleBase" id="RU003946"/>
    </source>
</evidence>
<name>A0ABY2WQT6_9FLAO</name>
<evidence type="ECO:0000256" key="10">
    <source>
        <dbReference type="SAM" id="Phobius"/>
    </source>
</evidence>
<comment type="cofactor">
    <cofactor evidence="1">
        <name>Mg(2+)</name>
        <dbReference type="ChEBI" id="CHEBI:18420"/>
    </cofactor>
</comment>
<evidence type="ECO:0000313" key="12">
    <source>
        <dbReference type="Proteomes" id="UP000751614"/>
    </source>
</evidence>
<comment type="cofactor">
    <cofactor evidence="2">
        <name>Zn(2+)</name>
        <dbReference type="ChEBI" id="CHEBI:29105"/>
    </cofactor>
</comment>
<protein>
    <submittedName>
        <fullName evidence="11">Alkaline phosphatase</fullName>
    </submittedName>
</protein>
<keyword evidence="10" id="KW-1133">Transmembrane helix</keyword>
<organism evidence="11 12">
    <name type="scientific">Flagellimonas algicola</name>
    <dbReference type="NCBI Taxonomy" id="2583815"/>
    <lineage>
        <taxon>Bacteria</taxon>
        <taxon>Pseudomonadati</taxon>
        <taxon>Bacteroidota</taxon>
        <taxon>Flavobacteriia</taxon>
        <taxon>Flavobacteriales</taxon>
        <taxon>Flavobacteriaceae</taxon>
        <taxon>Flagellimonas</taxon>
    </lineage>
</organism>
<keyword evidence="5" id="KW-0479">Metal-binding</keyword>
<evidence type="ECO:0000256" key="4">
    <source>
        <dbReference type="ARBA" id="ARBA00022553"/>
    </source>
</evidence>
<accession>A0ABY2WQT6</accession>
<feature type="transmembrane region" description="Helical" evidence="10">
    <location>
        <begin position="12"/>
        <end position="30"/>
    </location>
</feature>